<proteinExistence type="predicted"/>
<organism evidence="3 4">
    <name type="scientific">Tersicoccus solisilvae</name>
    <dbReference type="NCBI Taxonomy" id="1882339"/>
    <lineage>
        <taxon>Bacteria</taxon>
        <taxon>Bacillati</taxon>
        <taxon>Actinomycetota</taxon>
        <taxon>Actinomycetes</taxon>
        <taxon>Micrococcales</taxon>
        <taxon>Micrococcaceae</taxon>
        <taxon>Tersicoccus</taxon>
    </lineage>
</organism>
<feature type="compositionally biased region" description="Low complexity" evidence="1">
    <location>
        <begin position="29"/>
        <end position="64"/>
    </location>
</feature>
<feature type="transmembrane region" description="Helical" evidence="2">
    <location>
        <begin position="117"/>
        <end position="140"/>
    </location>
</feature>
<reference evidence="4" key="1">
    <citation type="journal article" date="2019" name="Int. J. Syst. Evol. Microbiol.">
        <title>The Global Catalogue of Microorganisms (GCM) 10K type strain sequencing project: providing services to taxonomists for standard genome sequencing and annotation.</title>
        <authorList>
            <consortium name="The Broad Institute Genomics Platform"/>
            <consortium name="The Broad Institute Genome Sequencing Center for Infectious Disease"/>
            <person name="Wu L."/>
            <person name="Ma J."/>
        </authorList>
    </citation>
    <scope>NUCLEOTIDE SEQUENCE [LARGE SCALE GENOMIC DNA]</scope>
    <source>
        <strain evidence="4">CGMCC 1.15480</strain>
    </source>
</reference>
<evidence type="ECO:0008006" key="5">
    <source>
        <dbReference type="Google" id="ProtNLM"/>
    </source>
</evidence>
<evidence type="ECO:0000256" key="2">
    <source>
        <dbReference type="SAM" id="Phobius"/>
    </source>
</evidence>
<evidence type="ECO:0000313" key="4">
    <source>
        <dbReference type="Proteomes" id="UP000597761"/>
    </source>
</evidence>
<feature type="compositionally biased region" description="Low complexity" evidence="1">
    <location>
        <begin position="82"/>
        <end position="94"/>
    </location>
</feature>
<protein>
    <recommendedName>
        <fullName evidence="5">DUF4064 domain-containing protein</fullName>
    </recommendedName>
</protein>
<accession>A0ABQ1NMY8</accession>
<evidence type="ECO:0000256" key="1">
    <source>
        <dbReference type="SAM" id="MobiDB-lite"/>
    </source>
</evidence>
<keyword evidence="2" id="KW-1133">Transmembrane helix</keyword>
<evidence type="ECO:0000313" key="3">
    <source>
        <dbReference type="EMBL" id="GGC81137.1"/>
    </source>
</evidence>
<feature type="compositionally biased region" description="Polar residues" evidence="1">
    <location>
        <begin position="65"/>
        <end position="81"/>
    </location>
</feature>
<gene>
    <name evidence="3" type="ORF">GCM10011512_04880</name>
</gene>
<keyword evidence="2" id="KW-0812">Transmembrane</keyword>
<comment type="caution">
    <text evidence="3">The sequence shown here is derived from an EMBL/GenBank/DDBJ whole genome shotgun (WGS) entry which is preliminary data.</text>
</comment>
<feature type="transmembrane region" description="Helical" evidence="2">
    <location>
        <begin position="206"/>
        <end position="238"/>
    </location>
</feature>
<keyword evidence="2" id="KW-0472">Membrane</keyword>
<dbReference type="RefSeq" id="WP_188665811.1">
    <property type="nucleotide sequence ID" value="NZ_BMJI01000001.1"/>
</dbReference>
<feature type="region of interest" description="Disordered" evidence="1">
    <location>
        <begin position="1"/>
        <end position="108"/>
    </location>
</feature>
<feature type="transmembrane region" description="Helical" evidence="2">
    <location>
        <begin position="175"/>
        <end position="194"/>
    </location>
</feature>
<sequence>MSNSNPDTPRPADDGTNGPGYPAYGQPADQQPTYGQGQQYGQQPTYGQDQQQYPAYGQQPAYGQDQQYGQQNPAYGQGQQNPAYGQGQQYPAYGQGAGYGQGPASARPTAMPREVNIGSWLIAAGGLLAMVYTILTAAALGSDAGRRQFEEAFRQSGQNTQGFSVDQLVGTAQTMLFAGGAIALVLYVLVVVFVRRGKNWARILGTVLAALSLLFITAWFLGTLATLLGIAGVVMLWLRPSAPWFRKAPAAAPWGR</sequence>
<keyword evidence="4" id="KW-1185">Reference proteome</keyword>
<dbReference type="Proteomes" id="UP000597761">
    <property type="component" value="Unassembled WGS sequence"/>
</dbReference>
<dbReference type="EMBL" id="BMJI01000001">
    <property type="protein sequence ID" value="GGC81137.1"/>
    <property type="molecule type" value="Genomic_DNA"/>
</dbReference>
<name>A0ABQ1NMY8_9MICC</name>